<sequence>MAMAALLGGRIESLPEPRIHYYPIRSHASDRWMNAFALMGTSKILCSDAGGWAAMYNAEAHSFLSLPELKSPKGPRYVAASIPRTAAADFEIHPDVDSAMFGGRLRGDHTDSLYMMDMVPGEARSFEVLACYPGSRWRWRPLPPPPFLDDPNYRTPDGISFAMVGDGASTICVSSDRATYCFDTVAMRWSKAGDWVLPFRSRLEHDAELGMWFGISARRPGELCALDLSAVASGSSCGEPPAVRRVGLDVDPPGNWVLINEALVSLGSGRFCIAKFFDVIDEWDDYEAHVVAFTGVEVVRSDEDEEGGLSMVNHKTECLLTDDIEWVL</sequence>
<dbReference type="OrthoDB" id="633562at2759"/>
<dbReference type="Gramene" id="PUZ67928">
    <property type="protein sequence ID" value="PUZ67928"/>
    <property type="gene ID" value="GQ55_3G474000"/>
</dbReference>
<evidence type="ECO:0000313" key="1">
    <source>
        <dbReference type="EMBL" id="PUZ67928.1"/>
    </source>
</evidence>
<protein>
    <recommendedName>
        <fullName evidence="3">DUF1618 domain-containing protein</fullName>
    </recommendedName>
</protein>
<dbReference type="AlphaFoldDB" id="A0A2T7EJC6"/>
<evidence type="ECO:0000313" key="2">
    <source>
        <dbReference type="Proteomes" id="UP000244336"/>
    </source>
</evidence>
<accession>A0A2T7EJC6</accession>
<reference evidence="1 2" key="1">
    <citation type="submission" date="2018-04" db="EMBL/GenBank/DDBJ databases">
        <title>WGS assembly of Panicum hallii var. hallii HAL2.</title>
        <authorList>
            <person name="Lovell J."/>
            <person name="Jenkins J."/>
            <person name="Lowry D."/>
            <person name="Mamidi S."/>
            <person name="Sreedasyam A."/>
            <person name="Weng X."/>
            <person name="Barry K."/>
            <person name="Bonette J."/>
            <person name="Campitelli B."/>
            <person name="Daum C."/>
            <person name="Gordon S."/>
            <person name="Gould B."/>
            <person name="Lipzen A."/>
            <person name="MacQueen A."/>
            <person name="Palacio-Mejia J."/>
            <person name="Plott C."/>
            <person name="Shakirov E."/>
            <person name="Shu S."/>
            <person name="Yoshinaga Y."/>
            <person name="Zane M."/>
            <person name="Rokhsar D."/>
            <person name="Grimwood J."/>
            <person name="Schmutz J."/>
            <person name="Juenger T."/>
        </authorList>
    </citation>
    <scope>NUCLEOTIDE SEQUENCE [LARGE SCALE GENOMIC DNA]</scope>
    <source>
        <strain evidence="2">cv. HAL2</strain>
    </source>
</reference>
<dbReference type="InterPro" id="IPR012871">
    <property type="entry name" value="DUF1668_ORYSA"/>
</dbReference>
<keyword evidence="2" id="KW-1185">Reference proteome</keyword>
<dbReference type="Proteomes" id="UP000244336">
    <property type="component" value="Chromosome 3"/>
</dbReference>
<dbReference type="PANTHER" id="PTHR33085">
    <property type="entry name" value="OS12G0113100 PROTEIN-RELATED"/>
    <property type="match status" value="1"/>
</dbReference>
<proteinExistence type="predicted"/>
<dbReference type="EMBL" id="CM009751">
    <property type="protein sequence ID" value="PUZ67928.1"/>
    <property type="molecule type" value="Genomic_DNA"/>
</dbReference>
<dbReference type="PANTHER" id="PTHR33085:SF100">
    <property type="entry name" value="F-BOX ASSOCIATED DOMAIN-CONTAINING PROTEIN"/>
    <property type="match status" value="1"/>
</dbReference>
<organism evidence="1 2">
    <name type="scientific">Panicum hallii var. hallii</name>
    <dbReference type="NCBI Taxonomy" id="1504633"/>
    <lineage>
        <taxon>Eukaryota</taxon>
        <taxon>Viridiplantae</taxon>
        <taxon>Streptophyta</taxon>
        <taxon>Embryophyta</taxon>
        <taxon>Tracheophyta</taxon>
        <taxon>Spermatophyta</taxon>
        <taxon>Magnoliopsida</taxon>
        <taxon>Liliopsida</taxon>
        <taxon>Poales</taxon>
        <taxon>Poaceae</taxon>
        <taxon>PACMAD clade</taxon>
        <taxon>Panicoideae</taxon>
        <taxon>Panicodae</taxon>
        <taxon>Paniceae</taxon>
        <taxon>Panicinae</taxon>
        <taxon>Panicum</taxon>
        <taxon>Panicum sect. Panicum</taxon>
    </lineage>
</organism>
<name>A0A2T7EJC6_9POAL</name>
<dbReference type="Pfam" id="PF07893">
    <property type="entry name" value="DUF1668"/>
    <property type="match status" value="1"/>
</dbReference>
<gene>
    <name evidence="1" type="ORF">GQ55_3G474000</name>
</gene>
<evidence type="ECO:0008006" key="3">
    <source>
        <dbReference type="Google" id="ProtNLM"/>
    </source>
</evidence>